<gene>
    <name evidence="2" type="ORF">PDIGIT_LOCUS11014</name>
</gene>
<dbReference type="AlphaFoldDB" id="A0A9W4XUA4"/>
<name>A0A9W4XUA4_9PLEO</name>
<accession>A0A9W4XUA4</accession>
<comment type="caution">
    <text evidence="2">The sequence shown here is derived from an EMBL/GenBank/DDBJ whole genome shotgun (WGS) entry which is preliminary data.</text>
</comment>
<keyword evidence="3" id="KW-1185">Reference proteome</keyword>
<organism evidence="2 3">
    <name type="scientific">Periconia digitata</name>
    <dbReference type="NCBI Taxonomy" id="1303443"/>
    <lineage>
        <taxon>Eukaryota</taxon>
        <taxon>Fungi</taxon>
        <taxon>Dikarya</taxon>
        <taxon>Ascomycota</taxon>
        <taxon>Pezizomycotina</taxon>
        <taxon>Dothideomycetes</taxon>
        <taxon>Pleosporomycetidae</taxon>
        <taxon>Pleosporales</taxon>
        <taxon>Massarineae</taxon>
        <taxon>Periconiaceae</taxon>
        <taxon>Periconia</taxon>
    </lineage>
</organism>
<proteinExistence type="predicted"/>
<evidence type="ECO:0000256" key="1">
    <source>
        <dbReference type="SAM" id="MobiDB-lite"/>
    </source>
</evidence>
<reference evidence="2" key="1">
    <citation type="submission" date="2023-01" db="EMBL/GenBank/DDBJ databases">
        <authorList>
            <person name="Van Ghelder C."/>
            <person name="Rancurel C."/>
        </authorList>
    </citation>
    <scope>NUCLEOTIDE SEQUENCE</scope>
    <source>
        <strain evidence="2">CNCM I-4278</strain>
    </source>
</reference>
<evidence type="ECO:0000313" key="2">
    <source>
        <dbReference type="EMBL" id="CAI6337896.1"/>
    </source>
</evidence>
<dbReference type="Proteomes" id="UP001152607">
    <property type="component" value="Unassembled WGS sequence"/>
</dbReference>
<dbReference type="EMBL" id="CAOQHR010000007">
    <property type="protein sequence ID" value="CAI6337896.1"/>
    <property type="molecule type" value="Genomic_DNA"/>
</dbReference>
<feature type="compositionally biased region" description="Basic and acidic residues" evidence="1">
    <location>
        <begin position="21"/>
        <end position="31"/>
    </location>
</feature>
<dbReference type="OrthoDB" id="3183782at2759"/>
<feature type="region of interest" description="Disordered" evidence="1">
    <location>
        <begin position="21"/>
        <end position="45"/>
    </location>
</feature>
<evidence type="ECO:0000313" key="3">
    <source>
        <dbReference type="Proteomes" id="UP001152607"/>
    </source>
</evidence>
<protein>
    <submittedName>
        <fullName evidence="2">Uncharacterized protein</fullName>
    </submittedName>
</protein>
<sequence>MAPVRELAIKLSGLRYKHPDISEKDFHDHSSKNHAANAAAIQQRHGALKVSQVRNHDIFPQLYPYRTPTHHSYHKTS</sequence>